<keyword evidence="2" id="KW-0464">Manganese</keyword>
<dbReference type="InterPro" id="IPR036264">
    <property type="entry name" value="Bact_exopeptidase_dim_dom"/>
</dbReference>
<dbReference type="CDD" id="cd05664">
    <property type="entry name" value="M20_Acy1-like"/>
    <property type="match status" value="1"/>
</dbReference>
<dbReference type="InterPro" id="IPR017439">
    <property type="entry name" value="Amidohydrolase"/>
</dbReference>
<evidence type="ECO:0000313" key="4">
    <source>
        <dbReference type="EMBL" id="CAF9933190.1"/>
    </source>
</evidence>
<evidence type="ECO:0000313" key="5">
    <source>
        <dbReference type="Proteomes" id="UP000664534"/>
    </source>
</evidence>
<reference evidence="4" key="1">
    <citation type="submission" date="2021-03" db="EMBL/GenBank/DDBJ databases">
        <authorList>
            <person name="Tagirdzhanova G."/>
        </authorList>
    </citation>
    <scope>NUCLEOTIDE SEQUENCE</scope>
</reference>
<dbReference type="EMBL" id="CAJPDT010000069">
    <property type="protein sequence ID" value="CAF9933190.1"/>
    <property type="molecule type" value="Genomic_DNA"/>
</dbReference>
<dbReference type="Pfam" id="PF01546">
    <property type="entry name" value="Peptidase_M20"/>
    <property type="match status" value="1"/>
</dbReference>
<dbReference type="Gene3D" id="3.30.70.360">
    <property type="match status" value="1"/>
</dbReference>
<evidence type="ECO:0000256" key="1">
    <source>
        <dbReference type="ARBA" id="ARBA00006247"/>
    </source>
</evidence>
<dbReference type="PANTHER" id="PTHR11014">
    <property type="entry name" value="PEPTIDASE M20 FAMILY MEMBER"/>
    <property type="match status" value="1"/>
</dbReference>
<feature type="binding site" evidence="2">
    <location>
        <position position="119"/>
    </location>
    <ligand>
        <name>Mn(2+)</name>
        <dbReference type="ChEBI" id="CHEBI:29035"/>
        <label>2</label>
    </ligand>
</feature>
<dbReference type="Proteomes" id="UP000664534">
    <property type="component" value="Unassembled WGS sequence"/>
</dbReference>
<feature type="binding site" evidence="2">
    <location>
        <position position="180"/>
    </location>
    <ligand>
        <name>Mn(2+)</name>
        <dbReference type="ChEBI" id="CHEBI:29035"/>
        <label>2</label>
    </ligand>
</feature>
<accession>A0A8H3ITR8</accession>
<dbReference type="GO" id="GO:0016787">
    <property type="term" value="F:hydrolase activity"/>
    <property type="evidence" value="ECO:0007669"/>
    <property type="project" value="InterPro"/>
</dbReference>
<gene>
    <name evidence="4" type="ORF">IMSHALPRED_009085</name>
</gene>
<dbReference type="PIRSF" id="PIRSF005962">
    <property type="entry name" value="Pept_M20D_amidohydro"/>
    <property type="match status" value="1"/>
</dbReference>
<dbReference type="InterPro" id="IPR011650">
    <property type="entry name" value="Peptidase_M20_dimer"/>
</dbReference>
<dbReference type="NCBIfam" id="TIGR01891">
    <property type="entry name" value="amidohydrolases"/>
    <property type="match status" value="1"/>
</dbReference>
<feature type="binding site" evidence="2">
    <location>
        <position position="153"/>
    </location>
    <ligand>
        <name>Mn(2+)</name>
        <dbReference type="ChEBI" id="CHEBI:29035"/>
        <label>2</label>
    </ligand>
</feature>
<keyword evidence="5" id="KW-1185">Reference proteome</keyword>
<keyword evidence="2" id="KW-0479">Metal-binding</keyword>
<protein>
    <recommendedName>
        <fullName evidence="3">Peptidase M20 dimerisation domain-containing protein</fullName>
    </recommendedName>
</protein>
<comment type="similarity">
    <text evidence="1">Belongs to the peptidase M20A family.</text>
</comment>
<dbReference type="SUPFAM" id="SSF53187">
    <property type="entry name" value="Zn-dependent exopeptidases"/>
    <property type="match status" value="1"/>
</dbReference>
<comment type="cofactor">
    <cofactor evidence="2">
        <name>Mn(2+)</name>
        <dbReference type="ChEBI" id="CHEBI:29035"/>
    </cofactor>
    <text evidence="2">The Mn(2+) ion enhances activity.</text>
</comment>
<evidence type="ECO:0000259" key="3">
    <source>
        <dbReference type="Pfam" id="PF07687"/>
    </source>
</evidence>
<dbReference type="InterPro" id="IPR002933">
    <property type="entry name" value="Peptidase_M20"/>
</dbReference>
<feature type="domain" description="Peptidase M20 dimerisation" evidence="3">
    <location>
        <begin position="202"/>
        <end position="298"/>
    </location>
</feature>
<sequence length="424" mass="46369">MAEQSFVDLLSDKPDLTEYEALYKHFHSHPELSLQERETASTITSHLKSFNAGYDLRISIGGHGLVGVLKNGPGPTVLLRADMDALPVLELTGLSYASKVTMKDIADGIDKPVMHACGHDMHITCLLAAAEHLARIKHAWSGTLIVLFQPNEERAAGAQAMVDDGLYDKVPIPDYVLGQHVMPERAGRVGSRRGLIMGAADSFNVTVWGRGGHGSMPHRCVDPVVLAANVVLRLQSVVSREVDPSEMAVLTVGSLQAGTTENVIADHAILKINIRTTSSQTRERVLAAMRRIIKAECEASNSPKEPLIEPTTRFPLTVNNDNVASRLASSFTDFFKEDFNPEQPPVNGSEDVSILASSIGRPYNFWFFGGIDHGLWDRAEKEGRLFEDVPANHSAYFAPVVQPTLRVGYEALCVAALTFLRKPR</sequence>
<dbReference type="GO" id="GO:0046872">
    <property type="term" value="F:metal ion binding"/>
    <property type="evidence" value="ECO:0007669"/>
    <property type="project" value="UniProtKB-KW"/>
</dbReference>
<dbReference type="AlphaFoldDB" id="A0A8H3ITR8"/>
<dbReference type="PANTHER" id="PTHR11014:SF63">
    <property type="entry name" value="METALLOPEPTIDASE, PUTATIVE (AFU_ORTHOLOGUE AFUA_6G09600)-RELATED"/>
    <property type="match status" value="1"/>
</dbReference>
<evidence type="ECO:0000256" key="2">
    <source>
        <dbReference type="PIRSR" id="PIRSR005962-1"/>
    </source>
</evidence>
<feature type="binding site" evidence="2">
    <location>
        <position position="117"/>
    </location>
    <ligand>
        <name>Mn(2+)</name>
        <dbReference type="ChEBI" id="CHEBI:29035"/>
        <label>2</label>
    </ligand>
</feature>
<organism evidence="4 5">
    <name type="scientific">Imshaugia aleurites</name>
    <dbReference type="NCBI Taxonomy" id="172621"/>
    <lineage>
        <taxon>Eukaryota</taxon>
        <taxon>Fungi</taxon>
        <taxon>Dikarya</taxon>
        <taxon>Ascomycota</taxon>
        <taxon>Pezizomycotina</taxon>
        <taxon>Lecanoromycetes</taxon>
        <taxon>OSLEUM clade</taxon>
        <taxon>Lecanoromycetidae</taxon>
        <taxon>Lecanorales</taxon>
        <taxon>Lecanorineae</taxon>
        <taxon>Parmeliaceae</taxon>
        <taxon>Imshaugia</taxon>
    </lineage>
</organism>
<proteinExistence type="inferred from homology"/>
<dbReference type="Pfam" id="PF07687">
    <property type="entry name" value="M20_dimer"/>
    <property type="match status" value="1"/>
</dbReference>
<dbReference type="SUPFAM" id="SSF55031">
    <property type="entry name" value="Bacterial exopeptidase dimerisation domain"/>
    <property type="match status" value="1"/>
</dbReference>
<dbReference type="Gene3D" id="3.40.630.10">
    <property type="entry name" value="Zn peptidases"/>
    <property type="match status" value="1"/>
</dbReference>
<dbReference type="OrthoDB" id="6119954at2759"/>
<comment type="caution">
    <text evidence="4">The sequence shown here is derived from an EMBL/GenBank/DDBJ whole genome shotgun (WGS) entry which is preliminary data.</text>
</comment>
<dbReference type="FunFam" id="3.30.70.360:FF:000017">
    <property type="entry name" value="Amidohydrolase, putative"/>
    <property type="match status" value="1"/>
</dbReference>
<name>A0A8H3ITR8_9LECA</name>